<comment type="caution">
    <text evidence="1">The sequence shown here is derived from an EMBL/GenBank/DDBJ whole genome shotgun (WGS) entry which is preliminary data.</text>
</comment>
<name>A0A5A7PX29_STRAF</name>
<dbReference type="Proteomes" id="UP000325081">
    <property type="component" value="Unassembled WGS sequence"/>
</dbReference>
<gene>
    <name evidence="1" type="ORF">STAS_13491</name>
</gene>
<keyword evidence="2" id="KW-1185">Reference proteome</keyword>
<sequence>MGHFWEIVFKTWPSIDSGMGHCWEIVFKTWHTVEIPVAAAGCTIVHLLKTTASPNELLAAIGSISKIRVDFQAFSVFKLTGHMTILQERGTINVITRNEQKNEGKQNKKGACKDRISSCSRFPIDSGRALSRLKSNLNSTRDKHEPIALENLFELKSRLITFTKFSKDSGSDLSRLAERFSSVKFSSSPNELGRFMSWFPRTSSFVKVSRLAMEFGRAMILQDSMKPKWSSKFRRSKTLHTINNTLDVLLFSRIHNPIILTGRSLFFTVPINPIGIHHFLTGDQRRSPLNQPVKHLKNPVELHHLRRLLPLLVALQGDRGPPDLLEHGEQLRRHVRRRLHPGYFIELEALLGLDGAEHGVGRLDLLDGRPDRRQRLVDSRDFFHCCGAGGGGRRRVFRYRRRRGHVMQVACGNGMQQENLIQNGSKIRDAIDQSQK</sequence>
<dbReference type="EMBL" id="BKCP01005283">
    <property type="protein sequence ID" value="GER37092.1"/>
    <property type="molecule type" value="Genomic_DNA"/>
</dbReference>
<proteinExistence type="predicted"/>
<organism evidence="1 2">
    <name type="scientific">Striga asiatica</name>
    <name type="common">Asiatic witchweed</name>
    <name type="synonym">Buchnera asiatica</name>
    <dbReference type="NCBI Taxonomy" id="4170"/>
    <lineage>
        <taxon>Eukaryota</taxon>
        <taxon>Viridiplantae</taxon>
        <taxon>Streptophyta</taxon>
        <taxon>Embryophyta</taxon>
        <taxon>Tracheophyta</taxon>
        <taxon>Spermatophyta</taxon>
        <taxon>Magnoliopsida</taxon>
        <taxon>eudicotyledons</taxon>
        <taxon>Gunneridae</taxon>
        <taxon>Pentapetalae</taxon>
        <taxon>asterids</taxon>
        <taxon>lamiids</taxon>
        <taxon>Lamiales</taxon>
        <taxon>Orobanchaceae</taxon>
        <taxon>Buchnereae</taxon>
        <taxon>Striga</taxon>
    </lineage>
</organism>
<dbReference type="AlphaFoldDB" id="A0A5A7PX29"/>
<evidence type="ECO:0000313" key="2">
    <source>
        <dbReference type="Proteomes" id="UP000325081"/>
    </source>
</evidence>
<evidence type="ECO:0000313" key="1">
    <source>
        <dbReference type="EMBL" id="GER37092.1"/>
    </source>
</evidence>
<reference evidence="2" key="1">
    <citation type="journal article" date="2019" name="Curr. Biol.">
        <title>Genome Sequence of Striga asiatica Provides Insight into the Evolution of Plant Parasitism.</title>
        <authorList>
            <person name="Yoshida S."/>
            <person name="Kim S."/>
            <person name="Wafula E.K."/>
            <person name="Tanskanen J."/>
            <person name="Kim Y.M."/>
            <person name="Honaas L."/>
            <person name="Yang Z."/>
            <person name="Spallek T."/>
            <person name="Conn C.E."/>
            <person name="Ichihashi Y."/>
            <person name="Cheong K."/>
            <person name="Cui S."/>
            <person name="Der J.P."/>
            <person name="Gundlach H."/>
            <person name="Jiao Y."/>
            <person name="Hori C."/>
            <person name="Ishida J.K."/>
            <person name="Kasahara H."/>
            <person name="Kiba T."/>
            <person name="Kim M.S."/>
            <person name="Koo N."/>
            <person name="Laohavisit A."/>
            <person name="Lee Y.H."/>
            <person name="Lumba S."/>
            <person name="McCourt P."/>
            <person name="Mortimer J.C."/>
            <person name="Mutuku J.M."/>
            <person name="Nomura T."/>
            <person name="Sasaki-Sekimoto Y."/>
            <person name="Seto Y."/>
            <person name="Wang Y."/>
            <person name="Wakatake T."/>
            <person name="Sakakibara H."/>
            <person name="Demura T."/>
            <person name="Yamaguchi S."/>
            <person name="Yoneyama K."/>
            <person name="Manabe R.I."/>
            <person name="Nelson D.C."/>
            <person name="Schulman A.H."/>
            <person name="Timko M.P."/>
            <person name="dePamphilis C.W."/>
            <person name="Choi D."/>
            <person name="Shirasu K."/>
        </authorList>
    </citation>
    <scope>NUCLEOTIDE SEQUENCE [LARGE SCALE GENOMIC DNA]</scope>
    <source>
        <strain evidence="2">cv. UVA1</strain>
    </source>
</reference>
<accession>A0A5A7PX29</accession>
<protein>
    <submittedName>
        <fullName evidence="1">UDP-glucose 6-phosphate dehydrogenase Ugd</fullName>
    </submittedName>
</protein>